<evidence type="ECO:0000313" key="2">
    <source>
        <dbReference type="Proteomes" id="UP000242715"/>
    </source>
</evidence>
<dbReference type="Proteomes" id="UP000242715">
    <property type="component" value="Unassembled WGS sequence"/>
</dbReference>
<accession>A0A2Z6LMP3</accession>
<name>A0A2Z6LMP3_TRISU</name>
<gene>
    <name evidence="1" type="ORF">TSUD_178320</name>
</gene>
<dbReference type="EMBL" id="DF973167">
    <property type="protein sequence ID" value="GAU17202.1"/>
    <property type="molecule type" value="Genomic_DNA"/>
</dbReference>
<sequence length="221" mass="22898">MVVEDILQDIEHVVGSDIVAAVEIAETVIALVVGVEVVFATVVVVGVVNVDDVEAVSVDDVEADIVMVAVHYVGEAYIGGVDSAAVIEVVQIGVVGYVDDASLAQIDNGHAIVEMRAGLWVGIGIDTSVARIDYVHAIVEMRAGLWVGIGIDTSVVEAGYLMHAALGAGGSGRANAKDEIEEVEVSGTYGVVLLVFIGPEFSLEPIVASLEATDCVLECLP</sequence>
<proteinExistence type="predicted"/>
<keyword evidence="2" id="KW-1185">Reference proteome</keyword>
<protein>
    <submittedName>
        <fullName evidence="1">Uncharacterized protein</fullName>
    </submittedName>
</protein>
<evidence type="ECO:0000313" key="1">
    <source>
        <dbReference type="EMBL" id="GAU17202.1"/>
    </source>
</evidence>
<organism evidence="1 2">
    <name type="scientific">Trifolium subterraneum</name>
    <name type="common">Subterranean clover</name>
    <dbReference type="NCBI Taxonomy" id="3900"/>
    <lineage>
        <taxon>Eukaryota</taxon>
        <taxon>Viridiplantae</taxon>
        <taxon>Streptophyta</taxon>
        <taxon>Embryophyta</taxon>
        <taxon>Tracheophyta</taxon>
        <taxon>Spermatophyta</taxon>
        <taxon>Magnoliopsida</taxon>
        <taxon>eudicotyledons</taxon>
        <taxon>Gunneridae</taxon>
        <taxon>Pentapetalae</taxon>
        <taxon>rosids</taxon>
        <taxon>fabids</taxon>
        <taxon>Fabales</taxon>
        <taxon>Fabaceae</taxon>
        <taxon>Papilionoideae</taxon>
        <taxon>50 kb inversion clade</taxon>
        <taxon>NPAAA clade</taxon>
        <taxon>Hologalegina</taxon>
        <taxon>IRL clade</taxon>
        <taxon>Trifolieae</taxon>
        <taxon>Trifolium</taxon>
    </lineage>
</organism>
<reference evidence="2" key="1">
    <citation type="journal article" date="2017" name="Front. Plant Sci.">
        <title>Climate Clever Clovers: New Paradigm to Reduce the Environmental Footprint of Ruminants by Breeding Low Methanogenic Forages Utilizing Haplotype Variation.</title>
        <authorList>
            <person name="Kaur P."/>
            <person name="Appels R."/>
            <person name="Bayer P.E."/>
            <person name="Keeble-Gagnere G."/>
            <person name="Wang J."/>
            <person name="Hirakawa H."/>
            <person name="Shirasawa K."/>
            <person name="Vercoe P."/>
            <person name="Stefanova K."/>
            <person name="Durmic Z."/>
            <person name="Nichols P."/>
            <person name="Revell C."/>
            <person name="Isobe S.N."/>
            <person name="Edwards D."/>
            <person name="Erskine W."/>
        </authorList>
    </citation>
    <scope>NUCLEOTIDE SEQUENCE [LARGE SCALE GENOMIC DNA]</scope>
    <source>
        <strain evidence="2">cv. Daliak</strain>
    </source>
</reference>
<dbReference type="AlphaFoldDB" id="A0A2Z6LMP3"/>